<reference evidence="7" key="1">
    <citation type="journal article" date="2020" name="Microbiol. Resour. Announc.">
        <title>Complete Genome Sequence of Novel Psychrotolerant Legionella Strain TUM19329, Isolated from Antarctic Lake Sediment.</title>
        <authorList>
            <person name="Shimada S."/>
            <person name="Nakai R."/>
            <person name="Aoki K."/>
            <person name="Shimoeda N."/>
            <person name="Ohno G."/>
            <person name="Miyazaki Y."/>
            <person name="Kudoh S."/>
            <person name="Imura S."/>
            <person name="Watanabe K."/>
            <person name="Ishii Y."/>
            <person name="Tateda K."/>
        </authorList>
    </citation>
    <scope>NUCLEOTIDE SEQUENCE [LARGE SCALE GENOMIC DNA]</scope>
    <source>
        <strain evidence="7">TUM19329</strain>
    </source>
</reference>
<dbReference type="Gene3D" id="1.25.40.20">
    <property type="entry name" value="Ankyrin repeat-containing domain"/>
    <property type="match status" value="1"/>
</dbReference>
<evidence type="ECO:0000313" key="7">
    <source>
        <dbReference type="EMBL" id="BCA96633.1"/>
    </source>
</evidence>
<dbReference type="EMBL" id="AP022839">
    <property type="protein sequence ID" value="BCA96633.1"/>
    <property type="molecule type" value="Genomic_DNA"/>
</dbReference>
<dbReference type="PANTHER" id="PTHR45615">
    <property type="entry name" value="MYOSIN HEAVY CHAIN, NON-MUSCLE"/>
    <property type="match status" value="1"/>
</dbReference>
<feature type="domain" description="Protein kinase" evidence="6">
    <location>
        <begin position="886"/>
        <end position="1304"/>
    </location>
</feature>
<keyword evidence="1 3" id="KW-0547">Nucleotide-binding</keyword>
<dbReference type="GO" id="GO:0005524">
    <property type="term" value="F:ATP binding"/>
    <property type="evidence" value="ECO:0007669"/>
    <property type="project" value="UniProtKB-UniRule"/>
</dbReference>
<sequence length="4261" mass="477957">MAYCKKFINGINAINFSSESAKLLRNSLIAFAYQELESEHAVIQKELSELPQTILENQFAQDQLVLYKKKQNEIAQEIKLQLEAFSLHYHLKSEESEAIIEDPALFIKTFAENFRDINHLAYTLSDAPTNIKKLQTQLYTEVLFKLDPAQQEAQLQTLLLPNIQDMVNQAILMYDDNPENIALRNQCQRLVHMGLYEIVRRDCNKIDTVAEAPQYKKYQESFIAHLHSKLPQVGESSVIDGLSNYKAVSGESIGDLIAGVEDKFNIKKAGGWENDDKINALKARKALFDTLRFGQEDRREYAKKTESNLTRDLFWARNIRDVELFTKSKVSDETFVSLAEQRYLQIEDRPFKARHQIQKQYKHASPSYRKLQDILEVIYKKRKDHGIPSGSKIDPFTKEETIKDYIRKILTEQVNHPMATVLPNGEIEVNLYYFNMEDDALVKTLYQTISSQGGFGRDVIPMMDKFYGQKAVTENIFSTTIQGSSLSAIEKKLNQLELPDKQNEASQKAFNHLKKTVNITQYPLLSQLKPDRNSRGVLLGALQELQSIYSEKIVKDELGALKSSTLQTLDAALAHLAFGRTEEALRTPQLLSSLIEASAKLSQLDPQISSLKLDNTDELLLRKLLELRFISIEKSVEKIWNGPTLLGLQAAFKHIDAGRYREALDTPGLEASLADAYTRLSKLDPELATEQVKPIIEKSKVLAASRQERLDKSNELQAAFESKEDITGKVEKIFLDEYHAMASTLELTPSHIKRMEEDIKGMATEMVRLIKRTREGKPALSDAEQEIYFSIVQQIAKAIDQDIGDVQFKVKHSVTGRQTINVLNQEGKLLQSVEIDLGSVKLPYSLVKPPGGDFIFSYGGTRGIIAPFAGLDKAYAGEEGQKGRLFTHSRLLGVGQYGSVKEVESLLSGLNQVIKKGYVPTVDQTPTFEDASRNELRTRPITARDDPLYRIESDVLQNLSKAENAQKGTLSGGTQYWIESDKPRKAGLLFSKSNTPQQYQILTERAKGDTFADTANKKLNLFAKPDIAYHDPSKRDPRIEGELIGTLKDTLELSQAIVDEAQKFQALHFSHNDIKPENFLYKRNSDGSYQVKFIDWATGGFVQTYKGSGATAAAIFSEVFEGAVPTNPNGEKECNDANGRFVTIDEDNKSFGVKPTLQILHGARNGTLPYISPKVLGEERSLIPKDGSIPDPGMNTVLETDDTYMDDWALTSMTFGVCNRQAYFILVKGRAVSDYVVPGVLDVDGGKPQGLKISSMNNFNQFFACGGDDITEEDLQTGAAYTKKNAVMFIPSNQREGEPLHLYRRLQMVQEKLQTMEVSKIPDSAEQKIIKDIDDILNKVHKVVASGTGFTKTQLQQQLAAAQLCIKNYEKLNDLGYQEALLKADTLQTVFNAHDKKNLTADSLLSHEGGLKRIEILATYPSTKQHKEKAIAILNLAISEDQLNDKFIGEKKPCHHLFRECIKEGQGEIVNSLLGKITEPNKAFIDLVQEDGLLHYAAEQGMTDVFSTLIKTLKTADATERQIFELMLKEYGPGEHHIHTAPQVKWATNCFHIAIRNNSTDQLAAILNLLPEGQKNDPIINSALHLCAVLGNQALFNQIISKYNRLNHDVAVQIDVEQVLKMTYPPDGTSPYHLFLNDKKNLDAIPWADLKEKASVAKEFLLTPPAGTHAYPVLIAARNGNYAGVAALVELGTTVSLTQEDWSNLFIQSDEHGKNLFNYVLEQGQLTTLTQLLAAIKKNCADPQNVLVHLLSNPHPVNPIRNFLDFEKNESQQFKILNQLFDEISPDFKSEEAQKARIVALLVNEKWLLEKANNVHSQGALEDLLHNDKLSTDLKQGLFAKLANDVEELSPAKIFYNKLLAEVSLSQEAEMDKSVALEIPLEVMQEVARQSSDLNILISAFASGRDVVKDLKEEIVGLQKESVRTAEEHKKELARQRDIAEEELRKAILQYTSDINELKKTLEEKSKALEEGGASNKELQEEIRQLKEKLATLEESSNVKIAQLEEAALAKASEFANELERQRVAAEQLLEKETLKFTSEIDGLKKTLDEKVKALEEGGVANEELQQEIRQLTEQLSSLERSSSTKIAQLEEAALAKASEFANELERQRVAAEQLLEKETLKFTSEIDGLKKTLDEKVKALEEGGVANEELQQEIRQLTEQLSSLERSSSTKIAQLEEAALAKASEFANELERQRVAAEQLLEKETLKFTSEIDGLKKTLDEKVKALEEGGVANEELQQEIRQLTEQLSSLERSSSTKIAQLEEAALAKASEFANELERQRVAAEQLLEKETLKFTSEIDGLKKTLDEKVKALEEGGVANEELQQEIRQLTEQLSSLERSSSTKIAQLEEAALAKASEFANELERQRVAAEQLLEKETLKFTSEIDGLKKTLDEKVKALEEGGVANEELQQEIRQLTEQLSSLERSSSTKIAQLEEAALAKASEFANELERQRVAAEQLLEKETLKFTSEIDGLKKTLDEKVKALEEGGVANEELQQEIRQLTEQLSSLERSSSTKIAQLEEAALAKASEFANELERQRVAAEQLLEKETLKFTSEIDGLKKTLDEKVKALEEGGVANEELQQEIRQLTEQLSSLERSSSTKIAQLEEAALAKASEFANELERQRVAAEQLLEKETLKFTSEIDGLKKTLDEKVKALEEGGVANEELQQEIRQLTEQLSSLERSSSTKIAQLEEAALAKASEFANELERQRVAAEQLLEKETLKFTSEIDGLKKTLDEKVKALEEGGVANEELQQEIRQLTEQLSSLERSSSTKIAQLEEAALAKASEFANELERQRVAAEQLLEKETLKFTSEIDGLKKTLDEKVKALEEGGVANEELQQEIRQLTEQLSSLERSSSTKIAQLEEAALAKASEFANELERQRVAAEQLLEKETLKFTSEIDGLKKTLDEKVKALEEGGVANEELQQEIRQLKEKLATLEESSNVKIAQLEEAALAKASEFANELERQRVAAEQLLEKETLKFTSEIDGLKKTLDEKVKALEEGGVANEELQQEIRQLTEQLSSLERSSSTKIAQLEEAALAKASEFANELERQRVAAEQLLEKETLKFTSEIDGLKKTLDEKVKALEEGGVANEELQQEIRQLTEQLSSLERSSSTKIAQLEEAALAKASEFANELERQRVAAEQLLEKETLKFTSEIDGLKKTLDEKVKALEEGGVANEELQQEIRQLTEQLSSLERSSSTKIAQLEEAALAKASEFANELERQRVAAEQLLEKETLKFTSEIDGLKKTLDEKVKALEEGGVANEELQQEIRQLTEQLSSLERSSSTKIAQLEEAALAKASEFANELERQRVAAEQLLEKETLKFTSEIDGLKKTLDEKVKALEEGGVANEELQQEIRQLTEQLSSLERSSSTKIAQLEEAALAKASEFANELERQRVAAEQLLEKETLKFTSEIDGLKKTLDEKVKALEEGGVANEELQQEIRQLTEQLSSLERSSSTKIAQLEEAALAKASEFANELERQRVAAEQLLEKETLKFTSEIDGLKKTLDEKVKALEEGGVANEELQQEIRQLTEQLSSLERSSSTKIAQLEEAALAKASEFANELERQSIAKKELEQVVRSKDEDLQQKHEQLAKLTQTLKLVAQQKVALVLEKEIANSGIDRVRAITEAENPEDLLKLGLDSADVEILKEAPLLFNHARNLAGERLFILENPHRKEEVEQSPEVLGKPPHQVSGGNPLEGFGSPGLDKFFGEDEFDEEQLEPRKKLLSPHGTTSSRTSLKPFSGAASQAQQDAFDALIVAIDQSRDYELLQLIGRARKKEDLFAKIEFGRLDSKNVHALLDDRHEIGKIIERAHSRLDKLDEFRDEQRHHILQSPTVWKELEQHNLEALKGPMQNIAPLQDIREELKDLGRTPMVWLNPAFQESAKTNAIRLESHFKELAESVDIIVPYLYNQRCVIKEFLAGLPTDPDMTKLDYKDEVNNYKKLLARYLQGIEEELRIHMPVQNMLNGNEDKKNLLDQQGMLQNVKQAKEDLKDLRQLSSIFKVSYTDYPIAAKNNHLDSSGKTGQGACLEVYELDNTRPYQMVDRVKPDHFREHTVAVKNQVVGRFIEERVAGIDKIGIKPKVKLTVTSFPPATDPNGRVAYSVAMVTQLLAGLKEPPSPKNPIILRGENSEQLEYLWTALMIIGDKSPQMKFGPETIKVASSKHFNPDKEMGQGAEKFSSNSCYKKSFEKCPQLDTLVADVAKLTSDKFGHKENQQKVYSQSGQAVTIFKDKMQKALEEMKQDNADERTGPQINN</sequence>
<accession>A0A6F8T8T1</accession>
<keyword evidence="2 3" id="KW-0067">ATP-binding</keyword>
<protein>
    <recommendedName>
        <fullName evidence="6">Protein kinase domain-containing protein</fullName>
    </recommendedName>
</protein>
<feature type="region of interest" description="Disordered" evidence="5">
    <location>
        <begin position="3723"/>
        <end position="3747"/>
    </location>
</feature>
<dbReference type="SUPFAM" id="SSF48403">
    <property type="entry name" value="Ankyrin repeat"/>
    <property type="match status" value="1"/>
</dbReference>
<gene>
    <name evidence="7" type="ORF">TUM19329_29940</name>
</gene>
<keyword evidence="4" id="KW-0175">Coiled coil</keyword>
<dbReference type="PANTHER" id="PTHR45615:SF63">
    <property type="entry name" value="CHROMOSOME UNDETERMINED SCAFFOLD_10, WHOLE GENOME SHOTGUN SEQUENCE"/>
    <property type="match status" value="1"/>
</dbReference>
<feature type="binding site" evidence="3">
    <location>
        <position position="916"/>
    </location>
    <ligand>
        <name>ATP</name>
        <dbReference type="ChEBI" id="CHEBI:30616"/>
    </ligand>
</feature>
<dbReference type="InterPro" id="IPR017441">
    <property type="entry name" value="Protein_kinase_ATP_BS"/>
</dbReference>
<dbReference type="KEGG" id="lant:TUM19329_29940"/>
<proteinExistence type="predicted"/>
<name>A0A6F8T8T1_9GAMM</name>
<evidence type="ECO:0000259" key="6">
    <source>
        <dbReference type="PROSITE" id="PS50011"/>
    </source>
</evidence>
<feature type="region of interest" description="Disordered" evidence="5">
    <location>
        <begin position="3680"/>
        <end position="3701"/>
    </location>
</feature>
<dbReference type="GO" id="GO:0004672">
    <property type="term" value="F:protein kinase activity"/>
    <property type="evidence" value="ECO:0007669"/>
    <property type="project" value="InterPro"/>
</dbReference>
<dbReference type="PROSITE" id="PS00108">
    <property type="entry name" value="PROTEIN_KINASE_ST"/>
    <property type="match status" value="1"/>
</dbReference>
<dbReference type="InterPro" id="IPR008271">
    <property type="entry name" value="Ser/Thr_kinase_AS"/>
</dbReference>
<organism evidence="7 8">
    <name type="scientific">Legionella antarctica</name>
    <dbReference type="NCBI Taxonomy" id="2708020"/>
    <lineage>
        <taxon>Bacteria</taxon>
        <taxon>Pseudomonadati</taxon>
        <taxon>Pseudomonadota</taxon>
        <taxon>Gammaproteobacteria</taxon>
        <taxon>Legionellales</taxon>
        <taxon>Legionellaceae</taxon>
        <taxon>Legionella</taxon>
    </lineage>
</organism>
<dbReference type="PROSITE" id="PS50011">
    <property type="entry name" value="PROTEIN_KINASE_DOM"/>
    <property type="match status" value="1"/>
</dbReference>
<evidence type="ECO:0000256" key="1">
    <source>
        <dbReference type="ARBA" id="ARBA00022741"/>
    </source>
</evidence>
<dbReference type="InterPro" id="IPR000719">
    <property type="entry name" value="Prot_kinase_dom"/>
</dbReference>
<evidence type="ECO:0000256" key="2">
    <source>
        <dbReference type="ARBA" id="ARBA00022840"/>
    </source>
</evidence>
<dbReference type="Proteomes" id="UP000502894">
    <property type="component" value="Chromosome"/>
</dbReference>
<evidence type="ECO:0000313" key="8">
    <source>
        <dbReference type="Proteomes" id="UP000502894"/>
    </source>
</evidence>
<evidence type="ECO:0000256" key="3">
    <source>
        <dbReference type="PROSITE-ProRule" id="PRU10141"/>
    </source>
</evidence>
<keyword evidence="8" id="KW-1185">Reference proteome</keyword>
<feature type="compositionally biased region" description="Polar residues" evidence="5">
    <location>
        <begin position="3733"/>
        <end position="3743"/>
    </location>
</feature>
<feature type="coiled-coil region" evidence="4">
    <location>
        <begin position="1908"/>
        <end position="3608"/>
    </location>
</feature>
<dbReference type="InterPro" id="IPR011009">
    <property type="entry name" value="Kinase-like_dom_sf"/>
</dbReference>
<dbReference type="PROSITE" id="PS00107">
    <property type="entry name" value="PROTEIN_KINASE_ATP"/>
    <property type="match status" value="1"/>
</dbReference>
<dbReference type="InterPro" id="IPR036770">
    <property type="entry name" value="Ankyrin_rpt-contain_sf"/>
</dbReference>
<evidence type="ECO:0000256" key="5">
    <source>
        <dbReference type="SAM" id="MobiDB-lite"/>
    </source>
</evidence>
<dbReference type="SUPFAM" id="SSF56112">
    <property type="entry name" value="Protein kinase-like (PK-like)"/>
    <property type="match status" value="1"/>
</dbReference>
<evidence type="ECO:0000256" key="4">
    <source>
        <dbReference type="SAM" id="Coils"/>
    </source>
</evidence>